<dbReference type="RefSeq" id="XP_020047895.1">
    <property type="nucleotide sequence ID" value="XM_020194517.1"/>
</dbReference>
<dbReference type="AlphaFoldDB" id="A0A1D2VIY6"/>
<evidence type="ECO:0000313" key="4">
    <source>
        <dbReference type="EMBL" id="ODV61588.1"/>
    </source>
</evidence>
<feature type="compositionally biased region" description="Polar residues" evidence="3">
    <location>
        <begin position="103"/>
        <end position="114"/>
    </location>
</feature>
<name>A0A1D2VIY6_9ASCO</name>
<keyword evidence="5" id="KW-1185">Reference proteome</keyword>
<dbReference type="GO" id="GO:0070274">
    <property type="term" value="C:RES complex"/>
    <property type="evidence" value="ECO:0007669"/>
    <property type="project" value="TreeGrafter"/>
</dbReference>
<feature type="region of interest" description="Disordered" evidence="3">
    <location>
        <begin position="99"/>
        <end position="188"/>
    </location>
</feature>
<comment type="similarity">
    <text evidence="1">Belongs to the CWC26 family.</text>
</comment>
<dbReference type="Pfam" id="PF09736">
    <property type="entry name" value="Bud13"/>
    <property type="match status" value="1"/>
</dbReference>
<proteinExistence type="inferred from homology"/>
<dbReference type="EMBL" id="KV454479">
    <property type="protein sequence ID" value="ODV61588.1"/>
    <property type="molecule type" value="Genomic_DNA"/>
</dbReference>
<dbReference type="OrthoDB" id="6022at2759"/>
<evidence type="ECO:0000256" key="3">
    <source>
        <dbReference type="SAM" id="MobiDB-lite"/>
    </source>
</evidence>
<dbReference type="STRING" id="1344418.A0A1D2VIY6"/>
<dbReference type="GO" id="GO:0000398">
    <property type="term" value="P:mRNA splicing, via spliceosome"/>
    <property type="evidence" value="ECO:0007669"/>
    <property type="project" value="TreeGrafter"/>
</dbReference>
<dbReference type="FunCoup" id="A0A1D2VIY6">
    <property type="interactions" value="70"/>
</dbReference>
<evidence type="ECO:0000256" key="1">
    <source>
        <dbReference type="ARBA" id="ARBA00011069"/>
    </source>
</evidence>
<dbReference type="GO" id="GO:0005684">
    <property type="term" value="C:U2-type spliceosomal complex"/>
    <property type="evidence" value="ECO:0007669"/>
    <property type="project" value="TreeGrafter"/>
</dbReference>
<reference evidence="5" key="1">
    <citation type="submission" date="2016-05" db="EMBL/GenBank/DDBJ databases">
        <title>Comparative genomics of biotechnologically important yeasts.</title>
        <authorList>
            <consortium name="DOE Joint Genome Institute"/>
            <person name="Riley R."/>
            <person name="Haridas S."/>
            <person name="Wolfe K.H."/>
            <person name="Lopes M.R."/>
            <person name="Hittinger C.T."/>
            <person name="Goker M."/>
            <person name="Salamov A."/>
            <person name="Wisecaver J."/>
            <person name="Long T.M."/>
            <person name="Aerts A.L."/>
            <person name="Barry K."/>
            <person name="Choi C."/>
            <person name="Clum A."/>
            <person name="Coughlan A.Y."/>
            <person name="Deshpande S."/>
            <person name="Douglass A.P."/>
            <person name="Hanson S.J."/>
            <person name="Klenk H.-P."/>
            <person name="Labutti K."/>
            <person name="Lapidus A."/>
            <person name="Lindquist E."/>
            <person name="Lipzen A."/>
            <person name="Meier-Kolthoff J.P."/>
            <person name="Ohm R.A."/>
            <person name="Otillar R.P."/>
            <person name="Pangilinan J."/>
            <person name="Peng Y."/>
            <person name="Rokas A."/>
            <person name="Rosa C.A."/>
            <person name="Scheuner C."/>
            <person name="Sibirny A.A."/>
            <person name="Slot J.C."/>
            <person name="Stielow J.B."/>
            <person name="Sun H."/>
            <person name="Kurtzman C.P."/>
            <person name="Blackwell M."/>
            <person name="Grigoriev I.V."/>
            <person name="Jeffries T.W."/>
        </authorList>
    </citation>
    <scope>NUCLEOTIDE SEQUENCE [LARGE SCALE GENOMIC DNA]</scope>
    <source>
        <strain evidence="5">DSM 1968</strain>
    </source>
</reference>
<feature type="region of interest" description="Disordered" evidence="3">
    <location>
        <begin position="46"/>
        <end position="69"/>
    </location>
</feature>
<evidence type="ECO:0000256" key="2">
    <source>
        <dbReference type="ARBA" id="ARBA00020644"/>
    </source>
</evidence>
<gene>
    <name evidence="4" type="ORF">ASCRUDRAFT_80641</name>
</gene>
<dbReference type="Proteomes" id="UP000095038">
    <property type="component" value="Unassembled WGS sequence"/>
</dbReference>
<dbReference type="InParanoid" id="A0A1D2VIY6"/>
<sequence>MGSVSDYLNQHHLSSKQKKRRSTTRFSALRSSTTIIDENDFTSLSNNFQQSKGNKNSRQNNNQVIGNGEHRIAKKKHLWKRIGTNEVICYKDNNKISKPVVSSDESSIINNNKDTGSDSRGDSNGDRKRLNTICNDNNNCNNKEDDSAIISSKTKKKQGDVSENGDLDNVEQNTNNKSQKVRNKTREQKKRAMLLSSDDPLTRFKQEAKETKYLTIQISTRPSPPNRFGIVPGWRWDGVDRSNGFELRVLGGNG</sequence>
<evidence type="ECO:0000313" key="5">
    <source>
        <dbReference type="Proteomes" id="UP000095038"/>
    </source>
</evidence>
<protein>
    <recommendedName>
        <fullName evidence="2">Pre-mRNA-splicing factor CWC26</fullName>
    </recommendedName>
</protein>
<dbReference type="GO" id="GO:0003723">
    <property type="term" value="F:RNA binding"/>
    <property type="evidence" value="ECO:0007669"/>
    <property type="project" value="TreeGrafter"/>
</dbReference>
<feature type="compositionally biased region" description="Polar residues" evidence="3">
    <location>
        <begin position="46"/>
        <end position="65"/>
    </location>
</feature>
<feature type="region of interest" description="Disordered" evidence="3">
    <location>
        <begin position="1"/>
        <end position="26"/>
    </location>
</feature>
<dbReference type="InterPro" id="IPR051112">
    <property type="entry name" value="CWC26_splicing_factor"/>
</dbReference>
<feature type="compositionally biased region" description="Basic residues" evidence="3">
    <location>
        <begin position="13"/>
        <end position="23"/>
    </location>
</feature>
<feature type="compositionally biased region" description="Basic residues" evidence="3">
    <location>
        <begin position="179"/>
        <end position="188"/>
    </location>
</feature>
<feature type="compositionally biased region" description="Polar residues" evidence="3">
    <location>
        <begin position="1"/>
        <end position="12"/>
    </location>
</feature>
<feature type="compositionally biased region" description="Basic and acidic residues" evidence="3">
    <location>
        <begin position="115"/>
        <end position="129"/>
    </location>
</feature>
<accession>A0A1D2VIY6</accession>
<organism evidence="4 5">
    <name type="scientific">Ascoidea rubescens DSM 1968</name>
    <dbReference type="NCBI Taxonomy" id="1344418"/>
    <lineage>
        <taxon>Eukaryota</taxon>
        <taxon>Fungi</taxon>
        <taxon>Dikarya</taxon>
        <taxon>Ascomycota</taxon>
        <taxon>Saccharomycotina</taxon>
        <taxon>Saccharomycetes</taxon>
        <taxon>Ascoideaceae</taxon>
        <taxon>Ascoidea</taxon>
    </lineage>
</organism>
<dbReference type="PANTHER" id="PTHR31809:SF0">
    <property type="entry name" value="BUD13 HOMOLOG"/>
    <property type="match status" value="1"/>
</dbReference>
<dbReference type="InterPro" id="IPR018609">
    <property type="entry name" value="Bud13"/>
</dbReference>
<dbReference type="PANTHER" id="PTHR31809">
    <property type="entry name" value="BUD13 HOMOLOG"/>
    <property type="match status" value="1"/>
</dbReference>
<dbReference type="GeneID" id="30968153"/>